<dbReference type="AlphaFoldDB" id="A0A1I1ZJS5"/>
<evidence type="ECO:0000313" key="2">
    <source>
        <dbReference type="EMBL" id="SFE30803.1"/>
    </source>
</evidence>
<keyword evidence="1" id="KW-0732">Signal</keyword>
<reference evidence="2 3" key="1">
    <citation type="submission" date="2016-10" db="EMBL/GenBank/DDBJ databases">
        <authorList>
            <person name="de Groot N.N."/>
        </authorList>
    </citation>
    <scope>NUCLEOTIDE SEQUENCE [LARGE SCALE GENOMIC DNA]</scope>
    <source>
        <strain evidence="2 3">CGMCC 4.3510</strain>
    </source>
</reference>
<sequence>MNASRILTAAAAGSFLLAAAAPAAMAAEQSADLGSTLSSTAITAATTGEQVKGATSSVLGDYKVDQKVQDVQNVAQAGTDAVNAANDLVH</sequence>
<keyword evidence="3" id="KW-1185">Reference proteome</keyword>
<feature type="chain" id="PRO_5011698650" evidence="1">
    <location>
        <begin position="27"/>
        <end position="90"/>
    </location>
</feature>
<dbReference type="Proteomes" id="UP000199323">
    <property type="component" value="Unassembled WGS sequence"/>
</dbReference>
<evidence type="ECO:0000256" key="1">
    <source>
        <dbReference type="SAM" id="SignalP"/>
    </source>
</evidence>
<accession>A0A1I1ZJS5</accession>
<evidence type="ECO:0000313" key="3">
    <source>
        <dbReference type="Proteomes" id="UP000199323"/>
    </source>
</evidence>
<feature type="signal peptide" evidence="1">
    <location>
        <begin position="1"/>
        <end position="26"/>
    </location>
</feature>
<protein>
    <submittedName>
        <fullName evidence="2">Uncharacterized protein</fullName>
    </submittedName>
</protein>
<proteinExistence type="predicted"/>
<dbReference type="RefSeq" id="WP_093712095.1">
    <property type="nucleotide sequence ID" value="NZ_FONG01000002.1"/>
</dbReference>
<dbReference type="EMBL" id="FONG01000002">
    <property type="protein sequence ID" value="SFE30803.1"/>
    <property type="molecule type" value="Genomic_DNA"/>
</dbReference>
<gene>
    <name evidence="2" type="ORF">SAMN05216251_102446</name>
</gene>
<organism evidence="2 3">
    <name type="scientific">Actinacidiphila alni</name>
    <dbReference type="NCBI Taxonomy" id="380248"/>
    <lineage>
        <taxon>Bacteria</taxon>
        <taxon>Bacillati</taxon>
        <taxon>Actinomycetota</taxon>
        <taxon>Actinomycetes</taxon>
        <taxon>Kitasatosporales</taxon>
        <taxon>Streptomycetaceae</taxon>
        <taxon>Actinacidiphila</taxon>
    </lineage>
</organism>
<name>A0A1I1ZJS5_9ACTN</name>